<accession>A0A3P7PEW7</accession>
<evidence type="ECO:0000313" key="1">
    <source>
        <dbReference type="EMBL" id="VDN18609.1"/>
    </source>
</evidence>
<sequence length="104" mass="11865">MLEQVWVAELMLADMDPAIFVPVFKKRDKTTRKTYYGINSLHTSILRRFLTTSESRARPSQARFGAERGCTDLRLELQRNLSSAMATSNRPQRSPLFTVGLCGR</sequence>
<dbReference type="EMBL" id="UYRU01069351">
    <property type="protein sequence ID" value="VDN18609.1"/>
    <property type="molecule type" value="Genomic_DNA"/>
</dbReference>
<keyword evidence="2" id="KW-1185">Reference proteome</keyword>
<evidence type="ECO:0000313" key="2">
    <source>
        <dbReference type="Proteomes" id="UP000281553"/>
    </source>
</evidence>
<dbReference type="Proteomes" id="UP000281553">
    <property type="component" value="Unassembled WGS sequence"/>
</dbReference>
<proteinExistence type="predicted"/>
<reference evidence="1 2" key="1">
    <citation type="submission" date="2018-11" db="EMBL/GenBank/DDBJ databases">
        <authorList>
            <consortium name="Pathogen Informatics"/>
        </authorList>
    </citation>
    <scope>NUCLEOTIDE SEQUENCE [LARGE SCALE GENOMIC DNA]</scope>
</reference>
<protein>
    <submittedName>
        <fullName evidence="1">Uncharacterized protein</fullName>
    </submittedName>
</protein>
<organism evidence="1 2">
    <name type="scientific">Dibothriocephalus latus</name>
    <name type="common">Fish tapeworm</name>
    <name type="synonym">Diphyllobothrium latum</name>
    <dbReference type="NCBI Taxonomy" id="60516"/>
    <lineage>
        <taxon>Eukaryota</taxon>
        <taxon>Metazoa</taxon>
        <taxon>Spiralia</taxon>
        <taxon>Lophotrochozoa</taxon>
        <taxon>Platyhelminthes</taxon>
        <taxon>Cestoda</taxon>
        <taxon>Eucestoda</taxon>
        <taxon>Diphyllobothriidea</taxon>
        <taxon>Diphyllobothriidae</taxon>
        <taxon>Dibothriocephalus</taxon>
    </lineage>
</organism>
<gene>
    <name evidence="1" type="ORF">DILT_LOCUS13226</name>
</gene>
<name>A0A3P7PEW7_DIBLA</name>
<dbReference type="AlphaFoldDB" id="A0A3P7PEW7"/>